<comment type="caution">
    <text evidence="3">The sequence shown here is derived from an EMBL/GenBank/DDBJ whole genome shotgun (WGS) entry which is preliminary data.</text>
</comment>
<dbReference type="RefSeq" id="XP_068358161.1">
    <property type="nucleotide sequence ID" value="XM_068505486.1"/>
</dbReference>
<dbReference type="AlphaFoldDB" id="A0A1J4K0S2"/>
<dbReference type="Proteomes" id="UP000179807">
    <property type="component" value="Unassembled WGS sequence"/>
</dbReference>
<evidence type="ECO:0000256" key="1">
    <source>
        <dbReference type="SAM" id="Coils"/>
    </source>
</evidence>
<feature type="compositionally biased region" description="Basic and acidic residues" evidence="2">
    <location>
        <begin position="99"/>
        <end position="111"/>
    </location>
</feature>
<evidence type="ECO:0000313" key="4">
    <source>
        <dbReference type="Proteomes" id="UP000179807"/>
    </source>
</evidence>
<feature type="compositionally biased region" description="Basic and acidic residues" evidence="2">
    <location>
        <begin position="38"/>
        <end position="56"/>
    </location>
</feature>
<name>A0A1J4K0S2_9EUKA</name>
<evidence type="ECO:0000256" key="2">
    <source>
        <dbReference type="SAM" id="MobiDB-lite"/>
    </source>
</evidence>
<keyword evidence="1" id="KW-0175">Coiled coil</keyword>
<feature type="compositionally biased region" description="Basic and acidic residues" evidence="2">
    <location>
        <begin position="120"/>
        <end position="129"/>
    </location>
</feature>
<organism evidence="3 4">
    <name type="scientific">Tritrichomonas foetus</name>
    <dbReference type="NCBI Taxonomy" id="1144522"/>
    <lineage>
        <taxon>Eukaryota</taxon>
        <taxon>Metamonada</taxon>
        <taxon>Parabasalia</taxon>
        <taxon>Tritrichomonadida</taxon>
        <taxon>Tritrichomonadidae</taxon>
        <taxon>Tritrichomonas</taxon>
    </lineage>
</organism>
<feature type="region of interest" description="Disordered" evidence="2">
    <location>
        <begin position="1"/>
        <end position="176"/>
    </location>
</feature>
<keyword evidence="4" id="KW-1185">Reference proteome</keyword>
<dbReference type="VEuPathDB" id="TrichDB:TRFO_27337"/>
<sequence>MKSLNDEEKSSKLKEDDDDDDDDGSPISLSSLVAPSKPIHDRPNKDSSSKASRQETKTTTVTPDKKSRKERRLTDPPSKNNHQTSITPSESQAEGGNSKIDDGSQKVEGIPKLELATPKLDIKINDIKHSPRIVDSSKQQGKDTGDKKIRRLTEPPLKQSPRTSFTKEDPHKANESPVAHIKITAASLQEQKALIHQRRLTSSPNKSDSGEARVNFELQPSPQETTSAKAPVSHKMSEEQKEALKQLAIDRVQKKALSLIKTLKTKGEQEYQKVRSDAKKYKEISSKLKENQNKYKEKVKLIQADLNKKLTKLQITYLPEQIKLEELLFQQATEEKEAKKKSMQKSVHLSIEALQMINEEHIKFENNFRELMQKQSLKINSKKKKLNLLEAKLKNQYDASAEQEKILKEIEEKINSYEKELKEKLPVSQESASLRIKIASNQDIFDEFNRKLNIYSSDCKTSKDLLTKMSSYLQPVVFGTDLIYRLREKVKSFMNYSIEDVDRATLEDVLHICETTLLVLNSGNSNSNNYSEFNNFLAELQEFEQSLDNEVVKALDIGRINSLLQSVTPIPLNLAISPHLVRALAYRAKKDAAKDELKDFAKQIPRIFHPSQMLRNREDCEKFALSFRSELRKAKKGEQFSLMKFISPLQAILSNQSKEEMKPKLRLVAPQEIASKEAEAAAINEAESELPSLRRRVADLEALYDQFARYNAALSDLKQQLPQKIEDMQNEITVSEEILRDIEKDNKENTE</sequence>
<feature type="compositionally biased region" description="Polar residues" evidence="2">
    <location>
        <begin position="77"/>
        <end position="95"/>
    </location>
</feature>
<dbReference type="EMBL" id="MLAK01000772">
    <property type="protein sequence ID" value="OHT05025.1"/>
    <property type="molecule type" value="Genomic_DNA"/>
</dbReference>
<proteinExistence type="predicted"/>
<reference evidence="3" key="1">
    <citation type="submission" date="2016-10" db="EMBL/GenBank/DDBJ databases">
        <authorList>
            <person name="Benchimol M."/>
            <person name="Almeida L.G."/>
            <person name="Vasconcelos A.T."/>
            <person name="Perreira-Neves A."/>
            <person name="Rosa I.A."/>
            <person name="Tasca T."/>
            <person name="Bogo M.R."/>
            <person name="de Souza W."/>
        </authorList>
    </citation>
    <scope>NUCLEOTIDE SEQUENCE [LARGE SCALE GENOMIC DNA]</scope>
    <source>
        <strain evidence="3">K</strain>
    </source>
</reference>
<feature type="coiled-coil region" evidence="1">
    <location>
        <begin position="354"/>
        <end position="420"/>
    </location>
</feature>
<feature type="region of interest" description="Disordered" evidence="2">
    <location>
        <begin position="196"/>
        <end position="233"/>
    </location>
</feature>
<protein>
    <submittedName>
        <fullName evidence="3">Uncharacterized protein</fullName>
    </submittedName>
</protein>
<feature type="compositionally biased region" description="Polar residues" evidence="2">
    <location>
        <begin position="218"/>
        <end position="228"/>
    </location>
</feature>
<accession>A0A1J4K0S2</accession>
<evidence type="ECO:0000313" key="3">
    <source>
        <dbReference type="EMBL" id="OHT05025.1"/>
    </source>
</evidence>
<feature type="compositionally biased region" description="Basic and acidic residues" evidence="2">
    <location>
        <begin position="165"/>
        <end position="174"/>
    </location>
</feature>
<dbReference type="GeneID" id="94840190"/>
<feature type="compositionally biased region" description="Basic and acidic residues" evidence="2">
    <location>
        <begin position="1"/>
        <end position="15"/>
    </location>
</feature>
<feature type="coiled-coil region" evidence="1">
    <location>
        <begin position="676"/>
        <end position="745"/>
    </location>
</feature>
<gene>
    <name evidence="3" type="ORF">TRFO_27337</name>
</gene>
<feature type="compositionally biased region" description="Basic and acidic residues" evidence="2">
    <location>
        <begin position="140"/>
        <end position="153"/>
    </location>
</feature>